<dbReference type="AlphaFoldDB" id="A0AAD7GAT5"/>
<feature type="region of interest" description="Disordered" evidence="1">
    <location>
        <begin position="1"/>
        <end position="26"/>
    </location>
</feature>
<sequence>MTLTEPRPSARSLSPSPPPSSSPPFPLPASATSVCLSRHHRVFPRCPRVPCAASGSRAAMPARVPPSSAGQSWMRGPPPPDGLVHQAPRNLITTVIGVNTMHTARFSSRKGPDDDTAIIVFQAEAVAAWFVATWNANPRIGYEVCAARGRSLND</sequence>
<evidence type="ECO:0000313" key="3">
    <source>
        <dbReference type="Proteomes" id="UP001221757"/>
    </source>
</evidence>
<evidence type="ECO:0000313" key="2">
    <source>
        <dbReference type="EMBL" id="KAJ7672025.1"/>
    </source>
</evidence>
<name>A0AAD7GAT5_MYCRO</name>
<feature type="compositionally biased region" description="Pro residues" evidence="1">
    <location>
        <begin position="15"/>
        <end position="26"/>
    </location>
</feature>
<protein>
    <submittedName>
        <fullName evidence="2">Uncharacterized protein</fullName>
    </submittedName>
</protein>
<evidence type="ECO:0000256" key="1">
    <source>
        <dbReference type="SAM" id="MobiDB-lite"/>
    </source>
</evidence>
<proteinExistence type="predicted"/>
<dbReference type="EMBL" id="JARKIE010000169">
    <property type="protein sequence ID" value="KAJ7672025.1"/>
    <property type="molecule type" value="Genomic_DNA"/>
</dbReference>
<keyword evidence="3" id="KW-1185">Reference proteome</keyword>
<reference evidence="2" key="1">
    <citation type="submission" date="2023-03" db="EMBL/GenBank/DDBJ databases">
        <title>Massive genome expansion in bonnet fungi (Mycena s.s.) driven by repeated elements and novel gene families across ecological guilds.</title>
        <authorList>
            <consortium name="Lawrence Berkeley National Laboratory"/>
            <person name="Harder C.B."/>
            <person name="Miyauchi S."/>
            <person name="Viragh M."/>
            <person name="Kuo A."/>
            <person name="Thoen E."/>
            <person name="Andreopoulos B."/>
            <person name="Lu D."/>
            <person name="Skrede I."/>
            <person name="Drula E."/>
            <person name="Henrissat B."/>
            <person name="Morin E."/>
            <person name="Kohler A."/>
            <person name="Barry K."/>
            <person name="LaButti K."/>
            <person name="Morin E."/>
            <person name="Salamov A."/>
            <person name="Lipzen A."/>
            <person name="Mereny Z."/>
            <person name="Hegedus B."/>
            <person name="Baldrian P."/>
            <person name="Stursova M."/>
            <person name="Weitz H."/>
            <person name="Taylor A."/>
            <person name="Grigoriev I.V."/>
            <person name="Nagy L.G."/>
            <person name="Martin F."/>
            <person name="Kauserud H."/>
        </authorList>
    </citation>
    <scope>NUCLEOTIDE SEQUENCE</scope>
    <source>
        <strain evidence="2">CBHHK067</strain>
    </source>
</reference>
<organism evidence="2 3">
    <name type="scientific">Mycena rosella</name>
    <name type="common">Pink bonnet</name>
    <name type="synonym">Agaricus rosellus</name>
    <dbReference type="NCBI Taxonomy" id="1033263"/>
    <lineage>
        <taxon>Eukaryota</taxon>
        <taxon>Fungi</taxon>
        <taxon>Dikarya</taxon>
        <taxon>Basidiomycota</taxon>
        <taxon>Agaricomycotina</taxon>
        <taxon>Agaricomycetes</taxon>
        <taxon>Agaricomycetidae</taxon>
        <taxon>Agaricales</taxon>
        <taxon>Marasmiineae</taxon>
        <taxon>Mycenaceae</taxon>
        <taxon>Mycena</taxon>
    </lineage>
</organism>
<dbReference type="Proteomes" id="UP001221757">
    <property type="component" value="Unassembled WGS sequence"/>
</dbReference>
<accession>A0AAD7GAT5</accession>
<gene>
    <name evidence="2" type="ORF">B0H17DRAFT_1208818</name>
</gene>
<comment type="caution">
    <text evidence="2">The sequence shown here is derived from an EMBL/GenBank/DDBJ whole genome shotgun (WGS) entry which is preliminary data.</text>
</comment>
<feature type="compositionally biased region" description="Low complexity" evidence="1">
    <location>
        <begin position="1"/>
        <end position="14"/>
    </location>
</feature>